<evidence type="ECO:0000259" key="7">
    <source>
        <dbReference type="SMART" id="SM00249"/>
    </source>
</evidence>
<dbReference type="Pfam" id="PF26055">
    <property type="entry name" value="Mtase_EDM2"/>
    <property type="match status" value="1"/>
</dbReference>
<evidence type="ECO:0000256" key="4">
    <source>
        <dbReference type="ARBA" id="ARBA00022833"/>
    </source>
</evidence>
<dbReference type="InterPro" id="IPR058939">
    <property type="entry name" value="Mtase_EDM2"/>
</dbReference>
<dbReference type="InterPro" id="IPR022702">
    <property type="entry name" value="Cytosine_MeTrfase1_RFD"/>
</dbReference>
<comment type="subcellular location">
    <subcellularLocation>
        <location evidence="1">Nucleus</location>
    </subcellularLocation>
</comment>
<dbReference type="AlphaFoldDB" id="A0A8B8ZJ18"/>
<feature type="compositionally biased region" description="Basic and acidic residues" evidence="6">
    <location>
        <begin position="894"/>
        <end position="913"/>
    </location>
</feature>
<keyword evidence="8" id="KW-1185">Reference proteome</keyword>
<proteinExistence type="predicted"/>
<dbReference type="CDD" id="cd15565">
    <property type="entry name" value="PHD2_NSD"/>
    <property type="match status" value="1"/>
</dbReference>
<evidence type="ECO:0000256" key="2">
    <source>
        <dbReference type="ARBA" id="ARBA00022723"/>
    </source>
</evidence>
<gene>
    <name evidence="9" type="primary">LOC103719059</name>
</gene>
<dbReference type="RefSeq" id="XP_038973287.1">
    <property type="nucleotide sequence ID" value="XM_039117359.1"/>
</dbReference>
<evidence type="ECO:0000256" key="1">
    <source>
        <dbReference type="ARBA" id="ARBA00004123"/>
    </source>
</evidence>
<dbReference type="InterPro" id="IPR001965">
    <property type="entry name" value="Znf_PHD"/>
</dbReference>
<dbReference type="OrthoDB" id="21264at2759"/>
<dbReference type="Pfam" id="PF22908">
    <property type="entry name" value="PHD_NSD"/>
    <property type="match status" value="1"/>
</dbReference>
<dbReference type="SMART" id="SM00249">
    <property type="entry name" value="PHD"/>
    <property type="match status" value="3"/>
</dbReference>
<dbReference type="PANTHER" id="PTHR46235:SF3">
    <property type="entry name" value="PHD FINGER-CONTAINING PROTEIN DDB_G0268158"/>
    <property type="match status" value="1"/>
</dbReference>
<dbReference type="Proteomes" id="UP000228380">
    <property type="component" value="Unplaced"/>
</dbReference>
<evidence type="ECO:0000256" key="3">
    <source>
        <dbReference type="ARBA" id="ARBA00022771"/>
    </source>
</evidence>
<dbReference type="GO" id="GO:0008270">
    <property type="term" value="F:zinc ion binding"/>
    <property type="evidence" value="ECO:0007669"/>
    <property type="project" value="UniProtKB-KW"/>
</dbReference>
<evidence type="ECO:0000313" key="9">
    <source>
        <dbReference type="RefSeq" id="XP_038973287.1"/>
    </source>
</evidence>
<feature type="compositionally biased region" description="Basic and acidic residues" evidence="6">
    <location>
        <begin position="868"/>
        <end position="886"/>
    </location>
</feature>
<reference evidence="9" key="1">
    <citation type="submission" date="2025-08" db="UniProtKB">
        <authorList>
            <consortium name="RefSeq"/>
        </authorList>
    </citation>
    <scope>IDENTIFICATION</scope>
    <source>
        <tissue evidence="9">Young leaves</tissue>
    </source>
</reference>
<dbReference type="PANTHER" id="PTHR46235">
    <property type="entry name" value="PHD FINGER-CONTAINING PROTEIN DDB_G0268158"/>
    <property type="match status" value="1"/>
</dbReference>
<feature type="domain" description="Zinc finger PHD-type" evidence="7">
    <location>
        <begin position="286"/>
        <end position="352"/>
    </location>
</feature>
<dbReference type="InterPro" id="IPR055198">
    <property type="entry name" value="NSD_PHD"/>
</dbReference>
<feature type="domain" description="Zinc finger PHD-type" evidence="7">
    <location>
        <begin position="226"/>
        <end position="281"/>
    </location>
</feature>
<sequence length="1002" mass="113913">MSFSEVEDEIVPQFIRDYRFVDENKTPISFSVLPSWWHGAERPNTSRGRVFLRGIADGHQVVYKQVTSWKLGLEGGKPEISVLTKENEWIRLLKPRESYLETARTIMITIHWLHFLRRNPGACAKSVWEHLSKLFRSFEVRPSENDLRDHTSLIKLVAERDNILSNSQLVVALKEKLGKRLISAVAVQSDLDDKKEFIANDVEVDEGIGDADSEESNEQRGLFDSICAICDNGGEILCCEGRCLRSFHATRDAGIDTDCRSLGYSRAQVEAMQIFLCKNCQYKQHQCFACGKLGSSDETAGAKVFQCVSATCGHFYHPKCVARLLFPENQEEATECERKVANRESFTCPIHKCIVCKQAENKEIWELQFALCRRCPKSYHRKCLPRKISFEGSEKKGVMLRAWDGLLPNRILIYCLRHELDKDLGTPIRDRIIFPEVMEKRKTADEPKKLEISLKKRKLSDDLPEKLPSENSVKLFEKLSCAEDSYAAGKAGRIDAKQMVGHKKKVDIFRNTELDSSKALKVKGKAPASDISPILTGEKFHSSFPVIDGVTKRKPLNQAMSKQCCCCFPTVQLVSLMEEVSSTLTLEDVVKKHLTPSTHSYSARHIDKSITLGKVEGSVVAIRTALQKLEDGASMEDAKAVCEPDVVSQIIKWRNHLGVYLAPFLHGMRYTSFGRHFTKVEKLKEIVDMLQWYVESGDMIVDFCCGANDFSILMKDKLDAVGKKCSFKNYDIMSPKNDFNFEKRDWFTVQLNELPAGSKLIMGLNPPFGVKASLANKFIDKALTFRPKLLILIVPRETRRVDKRDPRYDLIWEDSFKLSGKSFYLPGSVDDDEQQIEQWNLRPPPLYLWSRSGWTERHRDIAIRHGHMSKEHAGSSDEESQKDRPVDAPPAEQNEERDSAPKEREHEVKKDCDSSSINPVDRSQRRESNCNDEVLKGIEKDDLSDMGISPPDRNDYPFPFENQLPSISSGTLLDRAPSGLFDFALCPEPPSFDQRSCGWLDD</sequence>
<name>A0A8B8ZJ18_PHODC</name>
<organism evidence="8 9">
    <name type="scientific">Phoenix dactylifera</name>
    <name type="common">Date palm</name>
    <dbReference type="NCBI Taxonomy" id="42345"/>
    <lineage>
        <taxon>Eukaryota</taxon>
        <taxon>Viridiplantae</taxon>
        <taxon>Streptophyta</taxon>
        <taxon>Embryophyta</taxon>
        <taxon>Tracheophyta</taxon>
        <taxon>Spermatophyta</taxon>
        <taxon>Magnoliopsida</taxon>
        <taxon>Liliopsida</taxon>
        <taxon>Arecaceae</taxon>
        <taxon>Coryphoideae</taxon>
        <taxon>Phoeniceae</taxon>
        <taxon>Phoenix</taxon>
    </lineage>
</organism>
<evidence type="ECO:0000256" key="5">
    <source>
        <dbReference type="ARBA" id="ARBA00023242"/>
    </source>
</evidence>
<dbReference type="GeneID" id="103719059"/>
<feature type="domain" description="Zinc finger PHD-type" evidence="7">
    <location>
        <begin position="353"/>
        <end position="419"/>
    </location>
</feature>
<protein>
    <submittedName>
        <fullName evidence="9">Protein ENHANCED DOWNY MILDEW 2 isoform X1</fullName>
    </submittedName>
</protein>
<feature type="compositionally biased region" description="Basic and acidic residues" evidence="6">
    <location>
        <begin position="922"/>
        <end position="943"/>
    </location>
</feature>
<dbReference type="GO" id="GO:0005634">
    <property type="term" value="C:nucleus"/>
    <property type="evidence" value="ECO:0007669"/>
    <property type="project" value="UniProtKB-SubCell"/>
</dbReference>
<feature type="region of interest" description="Disordered" evidence="6">
    <location>
        <begin position="868"/>
        <end position="962"/>
    </location>
</feature>
<evidence type="ECO:0000313" key="8">
    <source>
        <dbReference type="Proteomes" id="UP000228380"/>
    </source>
</evidence>
<accession>A0A8B8ZJ18</accession>
<keyword evidence="4" id="KW-0862">Zinc</keyword>
<keyword evidence="5" id="KW-0539">Nucleus</keyword>
<evidence type="ECO:0000256" key="6">
    <source>
        <dbReference type="SAM" id="MobiDB-lite"/>
    </source>
</evidence>
<keyword evidence="2" id="KW-0479">Metal-binding</keyword>
<dbReference type="Gene3D" id="3.30.40.10">
    <property type="entry name" value="Zinc/RING finger domain, C3HC4 (zinc finger)"/>
    <property type="match status" value="2"/>
</dbReference>
<dbReference type="Pfam" id="PF12047">
    <property type="entry name" value="DNMT1-RFD"/>
    <property type="match status" value="1"/>
</dbReference>
<keyword evidence="3" id="KW-0863">Zinc-finger</keyword>
<dbReference type="InterPro" id="IPR013083">
    <property type="entry name" value="Znf_RING/FYVE/PHD"/>
</dbReference>